<reference evidence="3" key="1">
    <citation type="submission" date="2021-01" db="EMBL/GenBank/DDBJ databases">
        <authorList>
            <person name="Corre E."/>
            <person name="Pelletier E."/>
            <person name="Niang G."/>
            <person name="Scheremetjew M."/>
            <person name="Finn R."/>
            <person name="Kale V."/>
            <person name="Holt S."/>
            <person name="Cochrane G."/>
            <person name="Meng A."/>
            <person name="Brown T."/>
            <person name="Cohen L."/>
        </authorList>
    </citation>
    <scope>NUCLEOTIDE SEQUENCE</scope>
    <source>
        <strain evidence="3">CCMP1452</strain>
    </source>
</reference>
<proteinExistence type="predicted"/>
<feature type="domain" description="BZIP" evidence="2">
    <location>
        <begin position="142"/>
        <end position="182"/>
    </location>
</feature>
<gene>
    <name evidence="3" type="ORF">EANT1437_LOCUS2942</name>
</gene>
<dbReference type="EMBL" id="HBHI01005828">
    <property type="protein sequence ID" value="CAD9659140.1"/>
    <property type="molecule type" value="Transcribed_RNA"/>
</dbReference>
<dbReference type="Gene3D" id="1.20.5.170">
    <property type="match status" value="1"/>
</dbReference>
<sequence>MHARKTRQRKKEHMQLLQNRAEGLKNEQICLKQIINEKNTASILAGMFATSHSKSSEDNTVDSKVEELLRRASDEIPDVSRIAELPALILPGQHSKRRIPGQEAEIEREIISLEHYPDDGIDYELLGKDRTKCSPGELDKIRKERNRMHAKRTRDRKRIFMEEMEDIIRQLETENNLLQNHIHGTLTNETSTNTQISQPVAVSPSNGSENSSVKEPYDVAVSSAAITANPQVKETNGNLLGDLNLSSSKSSTSVTLENDGRGSFSEAELLLALAKVTAEKRGFDRMSSTSSAVSISSGPSGQVSMQSDDYQSAYSDFSTGYPPPKKLCLKKFLYQSSKLPSSITTVQM</sequence>
<evidence type="ECO:0000256" key="1">
    <source>
        <dbReference type="SAM" id="MobiDB-lite"/>
    </source>
</evidence>
<evidence type="ECO:0000259" key="2">
    <source>
        <dbReference type="PROSITE" id="PS50217"/>
    </source>
</evidence>
<protein>
    <recommendedName>
        <fullName evidence="2">BZIP domain-containing protein</fullName>
    </recommendedName>
</protein>
<feature type="region of interest" description="Disordered" evidence="1">
    <location>
        <begin position="287"/>
        <end position="307"/>
    </location>
</feature>
<dbReference type="Pfam" id="PF07716">
    <property type="entry name" value="bZIP_2"/>
    <property type="match status" value="1"/>
</dbReference>
<evidence type="ECO:0000313" key="3">
    <source>
        <dbReference type="EMBL" id="CAD9659140.1"/>
    </source>
</evidence>
<dbReference type="GO" id="GO:0003700">
    <property type="term" value="F:DNA-binding transcription factor activity"/>
    <property type="evidence" value="ECO:0007669"/>
    <property type="project" value="InterPro"/>
</dbReference>
<name>A0A7S2R359_9STRA</name>
<dbReference type="AlphaFoldDB" id="A0A7S2R359"/>
<accession>A0A7S2R359</accession>
<dbReference type="InterPro" id="IPR004827">
    <property type="entry name" value="bZIP"/>
</dbReference>
<dbReference type="CDD" id="cd14809">
    <property type="entry name" value="bZIP_AUREO-like"/>
    <property type="match status" value="2"/>
</dbReference>
<feature type="compositionally biased region" description="Low complexity" evidence="1">
    <location>
        <begin position="287"/>
        <end position="300"/>
    </location>
</feature>
<dbReference type="PROSITE" id="PS50217">
    <property type="entry name" value="BZIP"/>
    <property type="match status" value="1"/>
</dbReference>
<dbReference type="SUPFAM" id="SSF57959">
    <property type="entry name" value="Leucine zipper domain"/>
    <property type="match status" value="1"/>
</dbReference>
<dbReference type="InterPro" id="IPR046347">
    <property type="entry name" value="bZIP_sf"/>
</dbReference>
<organism evidence="3">
    <name type="scientific">Eucampia antarctica</name>
    <dbReference type="NCBI Taxonomy" id="49252"/>
    <lineage>
        <taxon>Eukaryota</taxon>
        <taxon>Sar</taxon>
        <taxon>Stramenopiles</taxon>
        <taxon>Ochrophyta</taxon>
        <taxon>Bacillariophyta</taxon>
        <taxon>Mediophyceae</taxon>
        <taxon>Biddulphiophycidae</taxon>
        <taxon>Hemiaulales</taxon>
        <taxon>Hemiaulaceae</taxon>
        <taxon>Eucampia</taxon>
    </lineage>
</organism>